<sequence length="969" mass="111762">MRFSEYSKGLRASEITPLLQFFIAGVLIGEALSIGQIIGALINRHIATLNIDLLVLSISGLSAITCIFYAVSRGACKESRKLIDSSRIDLLIVFSLGFFLSCNSDGLANEFYAKYLERLTFTQLFCLYISPVIIAWIAMIKASLNIRKKEICHPYFMSDRDIEGQDDDLLDFGERATIFAERVLNGGSSDSLVFGIDAPWGTGKSSFVNFCCNYWRELPDRKTVIHRFEPLRYDEGVDLTEKFIDDLISTIQEQIFAPALRPLFKRYENLVADKKATSFLDIRKKLSLDTDTIHSTLKEMDYTLRNISIRIIVIVDDLDRLHWSSAKSILFSIKRSFMLSNISYVLCYDTDNIKATTENPDSEKTLEFLEKFINIKTSLFLSSNDLTNYLYRYFDKAIKENLNISTAAVDKLKLLTQEIAKIFQSDDFHKYKLLLGDIRKIKRLINALILLDIENIDFKNSDTNTSDLLHLTLIYVNHPKIFRKIYDCESSGKSGFFKLQESNNKYDNHPDYKKYITTLTEDQNLLLSKLFDSAQFNAIGTNRMTEAEFSSRACSPSNKRPLEKYLYIIAKLSRPVPQNSYQYYENLKEELFTSENQNEFLKELFTRKLDSKEENLREFWRVTMKYLNSFGLQLSNTIIDHFIEKMPQYSLTEKEDFVGFRRKVHSEIMRVLNNIPNYSSEKNNKISNKNHNIISDIIFGNSSKGIKGVLHRLTQEDRGILGFYDLLHFRLNCSVETVSGLVNLWQSVSYHANDNPNLSLNRYETTIDQMREISQITFNIFKNKYIKTKTNIFKEIDQLSHSDLLGSTTSGKLTEELETELEIEKNYIKLFISSQLSNTTTGECGSYDEEGKNIQHGIHRALSDYFFSVCFNPELEASAYIYFADMLLITLDSGVHSNEPPFLANIDTAIKILGKETLAAYWLQHQEKIIQTLNKQPEKTLFKTFFNVSYSQLPSIYNALNHKFLLSKE</sequence>
<evidence type="ECO:0000313" key="3">
    <source>
        <dbReference type="EMBL" id="QYY81306.1"/>
    </source>
</evidence>
<protein>
    <recommendedName>
        <fullName evidence="2">KAP NTPase domain-containing protein</fullName>
    </recommendedName>
</protein>
<accession>A0ABX8YMW8</accession>
<keyword evidence="4" id="KW-1185">Reference proteome</keyword>
<reference evidence="3 4" key="1">
    <citation type="journal article" date="2022" name="Int. J. Syst. Evol. Microbiol.">
        <title>Pseudomonas germanica sp. nov., isolated from Iris germanica rhizomes.</title>
        <authorList>
            <person name="Atanasov K.E."/>
            <person name="Galbis D.M."/>
            <person name="Gallego J."/>
            <person name="Serpico A."/>
            <person name="Bosch M."/>
            <person name="Altabella T."/>
            <person name="Ferrer A."/>
        </authorList>
    </citation>
    <scope>NUCLEOTIDE SEQUENCE [LARGE SCALE GENOMIC DNA]</scope>
    <source>
        <strain evidence="3 4">FIT28</strain>
    </source>
</reference>
<dbReference type="RefSeq" id="WP_220557038.1">
    <property type="nucleotide sequence ID" value="NZ_CP071586.1"/>
</dbReference>
<dbReference type="InterPro" id="IPR027417">
    <property type="entry name" value="P-loop_NTPase"/>
</dbReference>
<feature type="transmembrane region" description="Helical" evidence="1">
    <location>
        <begin position="54"/>
        <end position="76"/>
    </location>
</feature>
<dbReference type="InterPro" id="IPR011646">
    <property type="entry name" value="KAP_P-loop"/>
</dbReference>
<evidence type="ECO:0000256" key="1">
    <source>
        <dbReference type="SAM" id="Phobius"/>
    </source>
</evidence>
<organism evidence="3 4">
    <name type="scientific">Pseudomonas germanica</name>
    <dbReference type="NCBI Taxonomy" id="2815720"/>
    <lineage>
        <taxon>Bacteria</taxon>
        <taxon>Pseudomonadati</taxon>
        <taxon>Pseudomonadota</taxon>
        <taxon>Gammaproteobacteria</taxon>
        <taxon>Pseudomonadales</taxon>
        <taxon>Pseudomonadaceae</taxon>
        <taxon>Pseudomonas</taxon>
    </lineage>
</organism>
<dbReference type="SUPFAM" id="SSF52540">
    <property type="entry name" value="P-loop containing nucleoside triphosphate hydrolases"/>
    <property type="match status" value="1"/>
</dbReference>
<dbReference type="EMBL" id="CP071586">
    <property type="protein sequence ID" value="QYY81306.1"/>
    <property type="molecule type" value="Genomic_DNA"/>
</dbReference>
<keyword evidence="1" id="KW-1133">Transmembrane helix</keyword>
<dbReference type="Proteomes" id="UP000824588">
    <property type="component" value="Chromosome"/>
</dbReference>
<evidence type="ECO:0000259" key="2">
    <source>
        <dbReference type="Pfam" id="PF07693"/>
    </source>
</evidence>
<keyword evidence="1" id="KW-0812">Transmembrane</keyword>
<proteinExistence type="predicted"/>
<keyword evidence="1" id="KW-0472">Membrane</keyword>
<gene>
    <name evidence="3" type="ORF">J0G10_26950</name>
</gene>
<dbReference type="Pfam" id="PF07693">
    <property type="entry name" value="KAP_NTPase"/>
    <property type="match status" value="1"/>
</dbReference>
<evidence type="ECO:0000313" key="4">
    <source>
        <dbReference type="Proteomes" id="UP000824588"/>
    </source>
</evidence>
<feature type="transmembrane region" description="Helical" evidence="1">
    <location>
        <begin position="120"/>
        <end position="140"/>
    </location>
</feature>
<dbReference type="Gene3D" id="3.40.50.300">
    <property type="entry name" value="P-loop containing nucleotide triphosphate hydrolases"/>
    <property type="match status" value="1"/>
</dbReference>
<feature type="transmembrane region" description="Helical" evidence="1">
    <location>
        <begin position="21"/>
        <end position="42"/>
    </location>
</feature>
<feature type="domain" description="KAP NTPase" evidence="2">
    <location>
        <begin position="188"/>
        <end position="449"/>
    </location>
</feature>
<name>A0ABX8YMW8_9PSED</name>